<dbReference type="InterPro" id="IPR032466">
    <property type="entry name" value="Metal_Hydrolase"/>
</dbReference>
<feature type="signal peptide" evidence="1">
    <location>
        <begin position="1"/>
        <end position="31"/>
    </location>
</feature>
<keyword evidence="3" id="KW-0378">Hydrolase</keyword>
<evidence type="ECO:0000256" key="1">
    <source>
        <dbReference type="SAM" id="SignalP"/>
    </source>
</evidence>
<dbReference type="Pfam" id="PF07969">
    <property type="entry name" value="Amidohydro_3"/>
    <property type="match status" value="1"/>
</dbReference>
<dbReference type="InterPro" id="IPR011059">
    <property type="entry name" value="Metal-dep_hydrolase_composite"/>
</dbReference>
<sequence>MLMSGPARSRTHCTRYAIALIAWLLAPLAGAADADLVIRNARIISGVTPQPTAPTDVAVANGRIIQIGEYAEKAESEIDANGQYLVPGLIDAHVHLRDVPGFNGDPQQHAELLAEANRQIPRSYLYFGFTTLLDLASGPASMQGWNEHPEAPTALYCSPVTIPNGYPLAWLDEHEQFQPWNLRYMLFDERQAEKYPADFDPEQHTPTAVVDKAVADGASCIKFYFETGFGRLKDLPVPTITLARKLVAAAHQYNLPVFLHGNAQTSYEFGMAAGVDAMAHGMWHWSDLSLDDPNGVNEFARNVASKGIAVQPTIQVIFGEKEMFNPGFFDTPQARAAIPPALIAWYQTDAGQWMKQELANNFPPTDDPTARYQQVANAYDKPINQVSTLSTAIAQHGGQLHFGSDTPSGPFYTQFPGINARQEMDRWIEAGQSAEALFVAMTLSNARLLKMEAEIGSVEVGKQADLLLLKGNPLESVEAYDSITTVLLDGQVIEREGLGAQ</sequence>
<dbReference type="InterPro" id="IPR051781">
    <property type="entry name" value="Metallo-dep_Hydrolase"/>
</dbReference>
<name>A0A5N0T5A5_9GAMM</name>
<dbReference type="SUPFAM" id="SSF51338">
    <property type="entry name" value="Composite domain of metallo-dependent hydrolases"/>
    <property type="match status" value="1"/>
</dbReference>
<feature type="domain" description="Amidohydrolase 3" evidence="2">
    <location>
        <begin position="379"/>
        <end position="493"/>
    </location>
</feature>
<keyword evidence="1" id="KW-0732">Signal</keyword>
<dbReference type="Gene3D" id="3.20.20.140">
    <property type="entry name" value="Metal-dependent hydrolases"/>
    <property type="match status" value="2"/>
</dbReference>
<dbReference type="PANTHER" id="PTHR43135">
    <property type="entry name" value="ALPHA-D-RIBOSE 1-METHYLPHOSPHONATE 5-TRIPHOSPHATE DIPHOSPHATASE"/>
    <property type="match status" value="1"/>
</dbReference>
<dbReference type="InterPro" id="IPR013108">
    <property type="entry name" value="Amidohydro_3"/>
</dbReference>
<dbReference type="EMBL" id="VYXP01000013">
    <property type="protein sequence ID" value="KAA9129664.1"/>
    <property type="molecule type" value="Genomic_DNA"/>
</dbReference>
<evidence type="ECO:0000313" key="3">
    <source>
        <dbReference type="EMBL" id="KAA9129664.1"/>
    </source>
</evidence>
<accession>A0A5N0T5A5</accession>
<proteinExistence type="predicted"/>
<evidence type="ECO:0000313" key="4">
    <source>
        <dbReference type="Proteomes" id="UP000325372"/>
    </source>
</evidence>
<protein>
    <submittedName>
        <fullName evidence="3">Amidohydrolase family protein</fullName>
    </submittedName>
</protein>
<dbReference type="Gene3D" id="2.30.40.10">
    <property type="entry name" value="Urease, subunit C, domain 1"/>
    <property type="match status" value="2"/>
</dbReference>
<dbReference type="PANTHER" id="PTHR43135:SF3">
    <property type="entry name" value="ALPHA-D-RIBOSE 1-METHYLPHOSPHONATE 5-TRIPHOSPHATE DIPHOSPHATASE"/>
    <property type="match status" value="1"/>
</dbReference>
<evidence type="ECO:0000259" key="2">
    <source>
        <dbReference type="Pfam" id="PF07969"/>
    </source>
</evidence>
<dbReference type="GO" id="GO:0016810">
    <property type="term" value="F:hydrolase activity, acting on carbon-nitrogen (but not peptide) bonds"/>
    <property type="evidence" value="ECO:0007669"/>
    <property type="project" value="InterPro"/>
</dbReference>
<organism evidence="3 4">
    <name type="scientific">Marinihelvus fidelis</name>
    <dbReference type="NCBI Taxonomy" id="2613842"/>
    <lineage>
        <taxon>Bacteria</taxon>
        <taxon>Pseudomonadati</taxon>
        <taxon>Pseudomonadota</taxon>
        <taxon>Gammaproteobacteria</taxon>
        <taxon>Chromatiales</taxon>
        <taxon>Wenzhouxiangellaceae</taxon>
        <taxon>Marinihelvus</taxon>
    </lineage>
</organism>
<reference evidence="3 4" key="1">
    <citation type="submission" date="2019-09" db="EMBL/GenBank/DDBJ databases">
        <title>Wenzhouxiangella sp. Genome sequencing and assembly.</title>
        <authorList>
            <person name="Zhang R."/>
        </authorList>
    </citation>
    <scope>NUCLEOTIDE SEQUENCE [LARGE SCALE GENOMIC DNA]</scope>
    <source>
        <strain evidence="3 4">W260</strain>
    </source>
</reference>
<keyword evidence="4" id="KW-1185">Reference proteome</keyword>
<feature type="chain" id="PRO_5024270619" evidence="1">
    <location>
        <begin position="32"/>
        <end position="501"/>
    </location>
</feature>
<dbReference type="AlphaFoldDB" id="A0A5N0T5A5"/>
<dbReference type="Proteomes" id="UP000325372">
    <property type="component" value="Unassembled WGS sequence"/>
</dbReference>
<comment type="caution">
    <text evidence="3">The sequence shown here is derived from an EMBL/GenBank/DDBJ whole genome shotgun (WGS) entry which is preliminary data.</text>
</comment>
<gene>
    <name evidence="3" type="ORF">F3N42_14970</name>
</gene>
<dbReference type="SUPFAM" id="SSF51556">
    <property type="entry name" value="Metallo-dependent hydrolases"/>
    <property type="match status" value="1"/>
</dbReference>